<gene>
    <name evidence="1" type="ORF">APY94_02885</name>
</gene>
<evidence type="ECO:0000313" key="1">
    <source>
        <dbReference type="EMBL" id="KUH34235.1"/>
    </source>
</evidence>
<dbReference type="EMBL" id="LLYW01000008">
    <property type="protein sequence ID" value="KUH34235.1"/>
    <property type="molecule type" value="Genomic_DNA"/>
</dbReference>
<dbReference type="SUPFAM" id="SSF89447">
    <property type="entry name" value="AbrB/MazE/MraZ-like"/>
    <property type="match status" value="1"/>
</dbReference>
<proteinExistence type="predicted"/>
<comment type="caution">
    <text evidence="1">The sequence shown here is derived from an EMBL/GenBank/DDBJ whole genome shotgun (WGS) entry which is preliminary data.</text>
</comment>
<evidence type="ECO:0000313" key="2">
    <source>
        <dbReference type="Proteomes" id="UP000053462"/>
    </source>
</evidence>
<accession>A0A117ITM3</accession>
<reference evidence="1 2" key="1">
    <citation type="submission" date="2015-10" db="EMBL/GenBank/DDBJ databases">
        <title>Draft genome sequence of Thermococcus celericrescens strain DSM 17994.</title>
        <authorList>
            <person name="Hong S.-J."/>
            <person name="Park C.-E."/>
            <person name="Shin J.-H."/>
        </authorList>
    </citation>
    <scope>NUCLEOTIDE SEQUENCE [LARGE SCALE GENOMIC DNA]</scope>
    <source>
        <strain evidence="1 2">DSM 17994</strain>
    </source>
</reference>
<keyword evidence="2" id="KW-1185">Reference proteome</keyword>
<dbReference type="Proteomes" id="UP000053462">
    <property type="component" value="Unassembled WGS sequence"/>
</dbReference>
<dbReference type="Gene3D" id="2.10.260.10">
    <property type="match status" value="1"/>
</dbReference>
<name>A0A117ITM3_9EURY</name>
<dbReference type="AlphaFoldDB" id="A0A117ITM3"/>
<organism evidence="1 2">
    <name type="scientific">Thermococcus celericrescens</name>
    <dbReference type="NCBI Taxonomy" id="227598"/>
    <lineage>
        <taxon>Archaea</taxon>
        <taxon>Methanobacteriati</taxon>
        <taxon>Methanobacteriota</taxon>
        <taxon>Thermococci</taxon>
        <taxon>Thermococcales</taxon>
        <taxon>Thermococcaceae</taxon>
        <taxon>Thermococcus</taxon>
    </lineage>
</organism>
<dbReference type="InterPro" id="IPR037914">
    <property type="entry name" value="SpoVT-AbrB_sf"/>
</dbReference>
<sequence>MPRPKKENVKIKYEPVNIKLELRVGDAGRITIPKVIQESYGIKKGKYVKIKILEVGEPVRSKA</sequence>
<protein>
    <submittedName>
        <fullName evidence="1">Uncharacterized protein</fullName>
    </submittedName>
</protein>